<keyword evidence="2" id="KW-0732">Signal</keyword>
<feature type="compositionally biased region" description="Polar residues" evidence="1">
    <location>
        <begin position="56"/>
        <end position="65"/>
    </location>
</feature>
<dbReference type="Proteomes" id="UP000199636">
    <property type="component" value="Unassembled WGS sequence"/>
</dbReference>
<reference evidence="4" key="1">
    <citation type="submission" date="2016-10" db="EMBL/GenBank/DDBJ databases">
        <authorList>
            <person name="Varghese N."/>
            <person name="Submissions S."/>
        </authorList>
    </citation>
    <scope>NUCLEOTIDE SEQUENCE [LARGE SCALE GENOMIC DNA]</scope>
    <source>
        <strain evidence="4">CCM 7469</strain>
    </source>
</reference>
<keyword evidence="4" id="KW-1185">Reference proteome</keyword>
<proteinExistence type="predicted"/>
<evidence type="ECO:0000313" key="3">
    <source>
        <dbReference type="EMBL" id="SDI62647.1"/>
    </source>
</evidence>
<gene>
    <name evidence="3" type="ORF">SAMN05216272_11363</name>
</gene>
<dbReference type="AlphaFoldDB" id="A0A1G8M4A7"/>
<feature type="chain" id="PRO_5011678410" description="Secreted protein" evidence="2">
    <location>
        <begin position="25"/>
        <end position="65"/>
    </location>
</feature>
<accession>A0A1G8M4A7</accession>
<dbReference type="RefSeq" id="WP_090267636.1">
    <property type="nucleotide sequence ID" value="NZ_FNDS01000013.1"/>
</dbReference>
<evidence type="ECO:0008006" key="5">
    <source>
        <dbReference type="Google" id="ProtNLM"/>
    </source>
</evidence>
<feature type="signal peptide" evidence="2">
    <location>
        <begin position="1"/>
        <end position="24"/>
    </location>
</feature>
<name>A0A1G8M4A7_9PSED</name>
<evidence type="ECO:0000256" key="2">
    <source>
        <dbReference type="SAM" id="SignalP"/>
    </source>
</evidence>
<feature type="region of interest" description="Disordered" evidence="1">
    <location>
        <begin position="42"/>
        <end position="65"/>
    </location>
</feature>
<evidence type="ECO:0000313" key="4">
    <source>
        <dbReference type="Proteomes" id="UP000199636"/>
    </source>
</evidence>
<dbReference type="EMBL" id="FNDS01000013">
    <property type="protein sequence ID" value="SDI62647.1"/>
    <property type="molecule type" value="Genomic_DNA"/>
</dbReference>
<organism evidence="3 4">
    <name type="scientific">Pseudomonas panipatensis</name>
    <dbReference type="NCBI Taxonomy" id="428992"/>
    <lineage>
        <taxon>Bacteria</taxon>
        <taxon>Pseudomonadati</taxon>
        <taxon>Pseudomonadota</taxon>
        <taxon>Gammaproteobacteria</taxon>
        <taxon>Pseudomonadales</taxon>
        <taxon>Pseudomonadaceae</taxon>
        <taxon>Pseudomonas</taxon>
    </lineage>
</organism>
<protein>
    <recommendedName>
        <fullName evidence="5">Secreted protein</fullName>
    </recommendedName>
</protein>
<sequence length="65" mass="6781">MSRNFLAAALLSVCSLSFVQMSFAEESSLMTDKMVKANQAAIAGQSSGAAERTAGKTAQQPHTDS</sequence>
<evidence type="ECO:0000256" key="1">
    <source>
        <dbReference type="SAM" id="MobiDB-lite"/>
    </source>
</evidence>